<comment type="caution">
    <text evidence="1">The sequence shown here is derived from an EMBL/GenBank/DDBJ whole genome shotgun (WGS) entry which is preliminary data.</text>
</comment>
<evidence type="ECO:0000313" key="2">
    <source>
        <dbReference type="Proteomes" id="UP000266861"/>
    </source>
</evidence>
<dbReference type="AlphaFoldDB" id="A0A397HJK3"/>
<sequence>MVEIKSHNYYLRPVTLFTAHQDDDDDIPMLVPSSNRHVYHHNGNGDDRQSIEFEKAQDQKRYDTVIIAGNSCKTTSLFIPIDVIRIRIRRRSHLSNFSTNNTSGGSIQIIIINLLGSYLQDGGIGHFAITYSKKGLYITTSTNRYLRRQHST</sequence>
<proteinExistence type="predicted"/>
<organism evidence="1 2">
    <name type="scientific">Diversispora epigaea</name>
    <dbReference type="NCBI Taxonomy" id="1348612"/>
    <lineage>
        <taxon>Eukaryota</taxon>
        <taxon>Fungi</taxon>
        <taxon>Fungi incertae sedis</taxon>
        <taxon>Mucoromycota</taxon>
        <taxon>Glomeromycotina</taxon>
        <taxon>Glomeromycetes</taxon>
        <taxon>Diversisporales</taxon>
        <taxon>Diversisporaceae</taxon>
        <taxon>Diversispora</taxon>
    </lineage>
</organism>
<accession>A0A397HJK3</accession>
<name>A0A397HJK3_9GLOM</name>
<dbReference type="Proteomes" id="UP000266861">
    <property type="component" value="Unassembled WGS sequence"/>
</dbReference>
<dbReference type="EMBL" id="PQFF01000311">
    <property type="protein sequence ID" value="RHZ62258.1"/>
    <property type="molecule type" value="Genomic_DNA"/>
</dbReference>
<keyword evidence="2" id="KW-1185">Reference proteome</keyword>
<reference evidence="1 2" key="1">
    <citation type="submission" date="2018-08" db="EMBL/GenBank/DDBJ databases">
        <title>Genome and evolution of the arbuscular mycorrhizal fungus Diversispora epigaea (formerly Glomus versiforme) and its bacterial endosymbionts.</title>
        <authorList>
            <person name="Sun X."/>
            <person name="Fei Z."/>
            <person name="Harrison M."/>
        </authorList>
    </citation>
    <scope>NUCLEOTIDE SEQUENCE [LARGE SCALE GENOMIC DNA]</scope>
    <source>
        <strain evidence="1 2">IT104</strain>
    </source>
</reference>
<protein>
    <submittedName>
        <fullName evidence="1">Uncharacterized protein</fullName>
    </submittedName>
</protein>
<evidence type="ECO:0000313" key="1">
    <source>
        <dbReference type="EMBL" id="RHZ62258.1"/>
    </source>
</evidence>
<gene>
    <name evidence="1" type="ORF">Glove_341g7</name>
</gene>